<dbReference type="PANTHER" id="PTHR30566:SF25">
    <property type="entry name" value="INNER MEMBRANE PROTEIN"/>
    <property type="match status" value="1"/>
</dbReference>
<feature type="region of interest" description="Disordered" evidence="5">
    <location>
        <begin position="661"/>
        <end position="693"/>
    </location>
</feature>
<name>A0A1G9ZWK0_9ACTO</name>
<accession>A0A1G9ZWK0</accession>
<dbReference type="SUPFAM" id="SSF52768">
    <property type="entry name" value="Arginase/deacetylase"/>
    <property type="match status" value="1"/>
</dbReference>
<dbReference type="EMBL" id="FNHU01000020">
    <property type="protein sequence ID" value="SDN25083.1"/>
    <property type="molecule type" value="Genomic_DNA"/>
</dbReference>
<evidence type="ECO:0000256" key="5">
    <source>
        <dbReference type="SAM" id="MobiDB-lite"/>
    </source>
</evidence>
<reference evidence="8 9" key="1">
    <citation type="submission" date="2016-10" db="EMBL/GenBank/DDBJ databases">
        <authorList>
            <person name="de Groot N.N."/>
        </authorList>
    </citation>
    <scope>NUCLEOTIDE SEQUENCE [LARGE SCALE GENOMIC DNA]</scope>
    <source>
        <strain evidence="8 9">KPR-7B</strain>
    </source>
</reference>
<dbReference type="InterPro" id="IPR023696">
    <property type="entry name" value="Ureohydrolase_dom_sf"/>
</dbReference>
<dbReference type="InterPro" id="IPR006685">
    <property type="entry name" value="MscS_channel_2nd"/>
</dbReference>
<dbReference type="RefSeq" id="WP_256329495.1">
    <property type="nucleotide sequence ID" value="NZ_FNHU01000020.1"/>
</dbReference>
<evidence type="ECO:0000256" key="2">
    <source>
        <dbReference type="ARBA" id="ARBA00022692"/>
    </source>
</evidence>
<feature type="compositionally biased region" description="Polar residues" evidence="5">
    <location>
        <begin position="1"/>
        <end position="10"/>
    </location>
</feature>
<keyword evidence="2 6" id="KW-0812">Transmembrane</keyword>
<feature type="transmembrane region" description="Helical" evidence="6">
    <location>
        <begin position="296"/>
        <end position="314"/>
    </location>
</feature>
<dbReference type="InterPro" id="IPR006035">
    <property type="entry name" value="Ureohydrolase"/>
</dbReference>
<evidence type="ECO:0000259" key="7">
    <source>
        <dbReference type="Pfam" id="PF00924"/>
    </source>
</evidence>
<dbReference type="GO" id="GO:0046872">
    <property type="term" value="F:metal ion binding"/>
    <property type="evidence" value="ECO:0007669"/>
    <property type="project" value="InterPro"/>
</dbReference>
<dbReference type="Proteomes" id="UP000199671">
    <property type="component" value="Unassembled WGS sequence"/>
</dbReference>
<evidence type="ECO:0000256" key="1">
    <source>
        <dbReference type="ARBA" id="ARBA00004370"/>
    </source>
</evidence>
<dbReference type="Gene3D" id="3.40.800.10">
    <property type="entry name" value="Ureohydrolase domain"/>
    <property type="match status" value="1"/>
</dbReference>
<dbReference type="Pfam" id="PF00924">
    <property type="entry name" value="MS_channel_2nd"/>
    <property type="match status" value="1"/>
</dbReference>
<dbReference type="PANTHER" id="PTHR30566">
    <property type="entry name" value="YNAI-RELATED MECHANOSENSITIVE ION CHANNEL"/>
    <property type="match status" value="1"/>
</dbReference>
<dbReference type="Gene3D" id="2.30.30.60">
    <property type="match status" value="1"/>
</dbReference>
<gene>
    <name evidence="8" type="ORF">SAMN04487766_1208</name>
</gene>
<dbReference type="GO" id="GO:0016020">
    <property type="term" value="C:membrane"/>
    <property type="evidence" value="ECO:0007669"/>
    <property type="project" value="UniProtKB-SubCell"/>
</dbReference>
<dbReference type="SUPFAM" id="SSF50182">
    <property type="entry name" value="Sm-like ribonucleoproteins"/>
    <property type="match status" value="1"/>
</dbReference>
<dbReference type="InterPro" id="IPR010920">
    <property type="entry name" value="LSM_dom_sf"/>
</dbReference>
<feature type="region of interest" description="Disordered" evidence="5">
    <location>
        <begin position="170"/>
        <end position="193"/>
    </location>
</feature>
<feature type="region of interest" description="Disordered" evidence="5">
    <location>
        <begin position="708"/>
        <end position="729"/>
    </location>
</feature>
<feature type="transmembrane region" description="Helical" evidence="6">
    <location>
        <begin position="374"/>
        <end position="395"/>
    </location>
</feature>
<evidence type="ECO:0000313" key="8">
    <source>
        <dbReference type="EMBL" id="SDN25083.1"/>
    </source>
</evidence>
<comment type="subcellular location">
    <subcellularLocation>
        <location evidence="1">Membrane</location>
    </subcellularLocation>
</comment>
<protein>
    <submittedName>
        <fullName evidence="8">Small-conductance mechanosensitive channel</fullName>
    </submittedName>
</protein>
<evidence type="ECO:0000313" key="9">
    <source>
        <dbReference type="Proteomes" id="UP000199671"/>
    </source>
</evidence>
<feature type="transmembrane region" description="Helical" evidence="6">
    <location>
        <begin position="320"/>
        <end position="342"/>
    </location>
</feature>
<evidence type="ECO:0000256" key="3">
    <source>
        <dbReference type="ARBA" id="ARBA00022989"/>
    </source>
</evidence>
<proteinExistence type="predicted"/>
<organism evidence="8 9">
    <name type="scientific">Actinomyces ruminicola</name>
    <dbReference type="NCBI Taxonomy" id="332524"/>
    <lineage>
        <taxon>Bacteria</taxon>
        <taxon>Bacillati</taxon>
        <taxon>Actinomycetota</taxon>
        <taxon>Actinomycetes</taxon>
        <taxon>Actinomycetales</taxon>
        <taxon>Actinomycetaceae</taxon>
        <taxon>Actinomyces</taxon>
    </lineage>
</organism>
<sequence>MPTPARSSRNSRLRSPASGPTATVPVDLTELAGPDGPEGSTGGIESRSAVLAGIDAALRTIDAHPSIERVPTIGGDCSVSVAPFAWLANKYGEDLAVVWIDSHPDVDTIDADEVALGLGRVPGGLTTAQVHRLIADQGQAADVVGLTVAEFLPRELLALGAVLAGRGRPRRPGDMTLSDVNDGETGVAHSRSTAPGSTLEYMVFAPAASAASLRVLAALAAVVSADSPTDSATDGAADAAEAVVEATADVFALAWRAGLGAVIGIALVFIFVVALRTMGRRRVMYAELIRFCRTPMYVLAALTGAFIGGQIVFFDLSRPQWAQLVLHALLIGMILSATWVVVGVAKAVESSIVIGVRSRGDVGRTKRITTQAQVLRRVAEVIIVICGLVGAAMTFPSARVAMASLLASAGLVSVVAGLAAQSTLGNLFAGIQLATTDAIRVDDVVVVNDEQGFIEEITLTYVVVRVWDGRRLIFPSTYFTQNPFANWTRRGSQLTGTFTIDLDWRVPVAALRAEVDRILSGSAVWDGRVASVDVTDTSGSTVTVRVAVSGANNADVWTLQCQLREELVAWLQREAPYALPRTRVEIDNVDVTHDPTPEKVARLAEELVTLQHPGEADVAEGEATAVQRPIADDPIEAARLRAVAKGRAKLRRARRDKVRRRRILARDAAQDSSEADGKATGSARRQADTAAVTGVISTQEQQIYLDAAAPGADKLGRGKSSTGADETGD</sequence>
<dbReference type="GO" id="GO:0055085">
    <property type="term" value="P:transmembrane transport"/>
    <property type="evidence" value="ECO:0007669"/>
    <property type="project" value="InterPro"/>
</dbReference>
<feature type="compositionally biased region" description="Polar residues" evidence="5">
    <location>
        <begin position="719"/>
        <end position="729"/>
    </location>
</feature>
<feature type="region of interest" description="Disordered" evidence="5">
    <location>
        <begin position="1"/>
        <end position="45"/>
    </location>
</feature>
<dbReference type="InterPro" id="IPR023408">
    <property type="entry name" value="MscS_beta-dom_sf"/>
</dbReference>
<feature type="transmembrane region" description="Helical" evidence="6">
    <location>
        <begin position="201"/>
        <end position="223"/>
    </location>
</feature>
<dbReference type="GO" id="GO:0016813">
    <property type="term" value="F:hydrolase activity, acting on carbon-nitrogen (but not peptide) bonds, in linear amidines"/>
    <property type="evidence" value="ECO:0007669"/>
    <property type="project" value="UniProtKB-ARBA"/>
</dbReference>
<dbReference type="Gene3D" id="1.10.287.1260">
    <property type="match status" value="1"/>
</dbReference>
<feature type="domain" description="Mechanosensitive ion channel MscS" evidence="7">
    <location>
        <begin position="423"/>
        <end position="489"/>
    </location>
</feature>
<dbReference type="Pfam" id="PF00491">
    <property type="entry name" value="Arginase"/>
    <property type="match status" value="1"/>
</dbReference>
<keyword evidence="4 6" id="KW-0472">Membrane</keyword>
<keyword evidence="3 6" id="KW-1133">Transmembrane helix</keyword>
<evidence type="ECO:0000256" key="6">
    <source>
        <dbReference type="SAM" id="Phobius"/>
    </source>
</evidence>
<feature type="transmembrane region" description="Helical" evidence="6">
    <location>
        <begin position="253"/>
        <end position="275"/>
    </location>
</feature>
<dbReference type="AlphaFoldDB" id="A0A1G9ZWK0"/>
<evidence type="ECO:0000256" key="4">
    <source>
        <dbReference type="ARBA" id="ARBA00023136"/>
    </source>
</evidence>